<protein>
    <recommendedName>
        <fullName evidence="1">Protochlamydia outer membrane protein domain-containing protein</fullName>
    </recommendedName>
</protein>
<dbReference type="Gene3D" id="2.40.128.90">
    <property type="entry name" value="OMPT-like"/>
    <property type="match status" value="1"/>
</dbReference>
<dbReference type="EMBL" id="CP117167">
    <property type="protein sequence ID" value="WCT13184.1"/>
    <property type="molecule type" value="Genomic_DNA"/>
</dbReference>
<dbReference type="InterPro" id="IPR020080">
    <property type="entry name" value="OM_adhesin/peptidase_omptin"/>
</dbReference>
<evidence type="ECO:0000313" key="3">
    <source>
        <dbReference type="Proteomes" id="UP001216139"/>
    </source>
</evidence>
<dbReference type="RefSeq" id="WP_273631457.1">
    <property type="nucleotide sequence ID" value="NZ_CP117167.1"/>
</dbReference>
<organism evidence="2 3">
    <name type="scientific">Mucilaginibacter jinjuensis</name>
    <dbReference type="NCBI Taxonomy" id="1176721"/>
    <lineage>
        <taxon>Bacteria</taxon>
        <taxon>Pseudomonadati</taxon>
        <taxon>Bacteroidota</taxon>
        <taxon>Sphingobacteriia</taxon>
        <taxon>Sphingobacteriales</taxon>
        <taxon>Sphingobacteriaceae</taxon>
        <taxon>Mucilaginibacter</taxon>
    </lineage>
</organism>
<evidence type="ECO:0000259" key="1">
    <source>
        <dbReference type="Pfam" id="PF17251"/>
    </source>
</evidence>
<dbReference type="SUPFAM" id="SSF69917">
    <property type="entry name" value="OMPT-like"/>
    <property type="match status" value="1"/>
</dbReference>
<accession>A0ABY7T9M0</accession>
<keyword evidence="3" id="KW-1185">Reference proteome</keyword>
<dbReference type="Pfam" id="PF17251">
    <property type="entry name" value="Pom"/>
    <property type="match status" value="1"/>
</dbReference>
<dbReference type="InterPro" id="IPR035163">
    <property type="entry name" value="Pom"/>
</dbReference>
<proteinExistence type="predicted"/>
<dbReference type="Proteomes" id="UP001216139">
    <property type="component" value="Chromosome"/>
</dbReference>
<feature type="domain" description="Protochlamydia outer membrane protein" evidence="1">
    <location>
        <begin position="21"/>
        <end position="270"/>
    </location>
</feature>
<sequence>MALLYTQFSFAQNKERVQIDFGSGYQQENFHWSIAGNLQGQNPNVYSELKWKDLKGTVLSTHLNANIWSDLFISGGYSRSNIHSGKVNDTDYGSDNRTNPVYNQNFDDNKGYSDMWHAGLVWHFLKGNIVTIRPELGYAQSRQDLYLVDLSGQFANLNSSYATKWKGPYVKLSAIWHIIPKLNLNADVQYTQASYQADADWNLITQFQHPVSYTHSADGFGINTNATLTYSITHLIGIYIGGGYFNWQTGNGTDRLYLTNGQTNDTQMNGAFSNGYKLVAGLSLKY</sequence>
<reference evidence="2 3" key="1">
    <citation type="submission" date="2023-02" db="EMBL/GenBank/DDBJ databases">
        <title>Genome sequence of Mucilaginibacter jinjuensis strain KACC 16571.</title>
        <authorList>
            <person name="Kim S."/>
            <person name="Heo J."/>
            <person name="Kwon S.-W."/>
        </authorList>
    </citation>
    <scope>NUCLEOTIDE SEQUENCE [LARGE SCALE GENOMIC DNA]</scope>
    <source>
        <strain evidence="2 3">KACC 16571</strain>
    </source>
</reference>
<gene>
    <name evidence="2" type="ORF">PQO05_04455</name>
</gene>
<dbReference type="InterPro" id="IPR053724">
    <property type="entry name" value="OMP_A26_sf"/>
</dbReference>
<name>A0ABY7T9M0_9SPHI</name>
<evidence type="ECO:0000313" key="2">
    <source>
        <dbReference type="EMBL" id="WCT13184.1"/>
    </source>
</evidence>